<keyword evidence="7" id="KW-0238">DNA-binding</keyword>
<comment type="function">
    <text evidence="2">May play the central regulatory role in sporulation. It may be an element of the effector pathway responsible for the activation of sporulation genes in response to nutritional stress. Spo0A may act in concert with spo0H (a sigma factor) to control the expression of some genes that are critical to the sporulation process.</text>
</comment>
<dbReference type="PANTHER" id="PTHR37299">
    <property type="entry name" value="TRANSCRIPTIONAL REGULATOR-RELATED"/>
    <property type="match status" value="1"/>
</dbReference>
<dbReference type="InterPro" id="IPR011006">
    <property type="entry name" value="CheY-like_superfamily"/>
</dbReference>
<dbReference type="PROSITE" id="PS50110">
    <property type="entry name" value="RESPONSE_REGULATORY"/>
    <property type="match status" value="1"/>
</dbReference>
<dbReference type="InterPro" id="IPR001789">
    <property type="entry name" value="Sig_transdc_resp-reg_receiver"/>
</dbReference>
<gene>
    <name evidence="6" type="ORF">C8E03_102585</name>
    <name evidence="7" type="ORF">CG710_012335</name>
</gene>
<accession>A0A255I4V0</accession>
<dbReference type="RefSeq" id="WP_094379255.1">
    <property type="nucleotide sequence ID" value="NZ_NOKA02000025.1"/>
</dbReference>
<dbReference type="InterPro" id="IPR046947">
    <property type="entry name" value="LytR-like"/>
</dbReference>
<dbReference type="SMART" id="SM00448">
    <property type="entry name" value="REC"/>
    <property type="match status" value="1"/>
</dbReference>
<dbReference type="PROSITE" id="PS50930">
    <property type="entry name" value="HTH_LYTTR"/>
    <property type="match status" value="1"/>
</dbReference>
<dbReference type="SMART" id="SM00850">
    <property type="entry name" value="LytTR"/>
    <property type="match status" value="1"/>
</dbReference>
<evidence type="ECO:0000259" key="5">
    <source>
        <dbReference type="PROSITE" id="PS50930"/>
    </source>
</evidence>
<keyword evidence="3" id="KW-0597">Phosphoprotein</keyword>
<dbReference type="OrthoDB" id="1767672at2"/>
<evidence type="ECO:0000313" key="7">
    <source>
        <dbReference type="EMBL" id="RDY30947.1"/>
    </source>
</evidence>
<organism evidence="6 9">
    <name type="scientific">Lachnotalea glycerini</name>
    <dbReference type="NCBI Taxonomy" id="1763509"/>
    <lineage>
        <taxon>Bacteria</taxon>
        <taxon>Bacillati</taxon>
        <taxon>Bacillota</taxon>
        <taxon>Clostridia</taxon>
        <taxon>Lachnospirales</taxon>
        <taxon>Lachnospiraceae</taxon>
        <taxon>Lachnotalea</taxon>
    </lineage>
</organism>
<evidence type="ECO:0000256" key="1">
    <source>
        <dbReference type="ARBA" id="ARBA00018672"/>
    </source>
</evidence>
<dbReference type="EMBL" id="QICS01000002">
    <property type="protein sequence ID" value="PXV93810.1"/>
    <property type="molecule type" value="Genomic_DNA"/>
</dbReference>
<reference evidence="7" key="3">
    <citation type="submission" date="2018-07" db="EMBL/GenBank/DDBJ databases">
        <authorList>
            <person name="Quirk P.G."/>
            <person name="Krulwich T.A."/>
        </authorList>
    </citation>
    <scope>NUCLEOTIDE SEQUENCE</scope>
    <source>
        <strain evidence="7">CCRI-19302</strain>
    </source>
</reference>
<feature type="domain" description="Response regulatory" evidence="4">
    <location>
        <begin position="3"/>
        <end position="122"/>
    </location>
</feature>
<evidence type="ECO:0000256" key="2">
    <source>
        <dbReference type="ARBA" id="ARBA00024867"/>
    </source>
</evidence>
<dbReference type="PANTHER" id="PTHR37299:SF1">
    <property type="entry name" value="STAGE 0 SPORULATION PROTEIN A HOMOLOG"/>
    <property type="match status" value="1"/>
</dbReference>
<dbReference type="Gene3D" id="3.40.50.2300">
    <property type="match status" value="1"/>
</dbReference>
<evidence type="ECO:0000313" key="8">
    <source>
        <dbReference type="Proteomes" id="UP000216411"/>
    </source>
</evidence>
<evidence type="ECO:0000313" key="6">
    <source>
        <dbReference type="EMBL" id="PXV93810.1"/>
    </source>
</evidence>
<dbReference type="EMBL" id="NOKA02000025">
    <property type="protein sequence ID" value="RDY30947.1"/>
    <property type="molecule type" value="Genomic_DNA"/>
</dbReference>
<protein>
    <recommendedName>
        <fullName evidence="1">Stage 0 sporulation protein A homolog</fullName>
    </recommendedName>
</protein>
<dbReference type="Pfam" id="PF00072">
    <property type="entry name" value="Response_reg"/>
    <property type="match status" value="1"/>
</dbReference>
<dbReference type="InterPro" id="IPR007492">
    <property type="entry name" value="LytTR_DNA-bd_dom"/>
</dbReference>
<dbReference type="GO" id="GO:0003677">
    <property type="term" value="F:DNA binding"/>
    <property type="evidence" value="ECO:0007669"/>
    <property type="project" value="UniProtKB-KW"/>
</dbReference>
<dbReference type="Proteomes" id="UP000216411">
    <property type="component" value="Unassembled WGS sequence"/>
</dbReference>
<evidence type="ECO:0000256" key="3">
    <source>
        <dbReference type="PROSITE-ProRule" id="PRU00169"/>
    </source>
</evidence>
<sequence length="241" mass="28739">MFRIAICDDEKYFCESIRDYIFHYLKRAAILCEVDTFCSGKEFIELGIEMVRYNVVFLDINMKEMDGILTAKKIRDISKEMFIVFVTAYVNYTLEGYKVDAIRYLLKDNANFENTLSECMEAIIDKMNYRVVKKNFDFMEGTRELFLERILYIESRLHKLEFHVMEHEMKVYTMYNRLNELEKSLAKYGFIRIHQSYLVNIKYIKGIAGYKAILNNGVELIVPKARYKSVRDMFISYRGEI</sequence>
<dbReference type="Proteomes" id="UP000247523">
    <property type="component" value="Unassembled WGS sequence"/>
</dbReference>
<dbReference type="Pfam" id="PF04397">
    <property type="entry name" value="LytTR"/>
    <property type="match status" value="1"/>
</dbReference>
<dbReference type="GO" id="GO:0000156">
    <property type="term" value="F:phosphorelay response regulator activity"/>
    <property type="evidence" value="ECO:0007669"/>
    <property type="project" value="InterPro"/>
</dbReference>
<feature type="domain" description="HTH LytTR-type" evidence="5">
    <location>
        <begin position="150"/>
        <end position="236"/>
    </location>
</feature>
<proteinExistence type="predicted"/>
<feature type="modified residue" description="4-aspartylphosphate" evidence="3">
    <location>
        <position position="59"/>
    </location>
</feature>
<dbReference type="AlphaFoldDB" id="A0A255I4V0"/>
<dbReference type="Gene3D" id="2.40.50.1020">
    <property type="entry name" value="LytTr DNA-binding domain"/>
    <property type="match status" value="1"/>
</dbReference>
<evidence type="ECO:0000313" key="9">
    <source>
        <dbReference type="Proteomes" id="UP000247523"/>
    </source>
</evidence>
<reference evidence="6 9" key="2">
    <citation type="submission" date="2018-05" db="EMBL/GenBank/DDBJ databases">
        <title>Genomic Encyclopedia of Type Strains, Phase IV (KMG-IV): sequencing the most valuable type-strain genomes for metagenomic binning, comparative biology and taxonomic classification.</title>
        <authorList>
            <person name="Goeker M."/>
        </authorList>
    </citation>
    <scope>NUCLEOTIDE SEQUENCE [LARGE SCALE GENOMIC DNA]</scope>
    <source>
        <strain evidence="6 9">DSM 28816</strain>
    </source>
</reference>
<name>A0A255I4V0_9FIRM</name>
<dbReference type="SUPFAM" id="SSF52172">
    <property type="entry name" value="CheY-like"/>
    <property type="match status" value="1"/>
</dbReference>
<evidence type="ECO:0000259" key="4">
    <source>
        <dbReference type="PROSITE" id="PS50110"/>
    </source>
</evidence>
<comment type="caution">
    <text evidence="6">The sequence shown here is derived from an EMBL/GenBank/DDBJ whole genome shotgun (WGS) entry which is preliminary data.</text>
</comment>
<keyword evidence="8" id="KW-1185">Reference proteome</keyword>
<reference evidence="7 8" key="1">
    <citation type="journal article" date="2017" name="Genome Announc.">
        <title>Draft Genome Sequence of a Sporulating and Motile Strain of Lachnotalea glycerini Isolated from Water in Quebec City, Canada.</title>
        <authorList>
            <person name="Maheux A.F."/>
            <person name="Boudreau D.K."/>
            <person name="Berube E."/>
            <person name="Boissinot M."/>
            <person name="Raymond F."/>
            <person name="Brodeur S."/>
            <person name="Corbeil J."/>
            <person name="Isabel S."/>
            <person name="Omar R.F."/>
            <person name="Bergeron M.G."/>
        </authorList>
    </citation>
    <scope>NUCLEOTIDE SEQUENCE [LARGE SCALE GENOMIC DNA]</scope>
    <source>
        <strain evidence="7 8">CCRI-19302</strain>
    </source>
</reference>